<feature type="signal peptide" evidence="1">
    <location>
        <begin position="1"/>
        <end position="24"/>
    </location>
</feature>
<sequence length="212" mass="22663">MLGKIANYTLGVTIGLSLSLPAQAALMIHSQSAVANLDTQKVIFTIEFNEVPDFFTVDEFNRQADSFQYYIDADGNLPVFGGSPYYSGLEAIIRGAEIPVAGDIRVRNVFPSSDEPTSGGWGSFRGSVPYTLNGTVLTFSTPLQLIGDSDGLFSYQLLLTEFGGSTDYLDAKSVVNSTSVPECSSSLSVLAFGVLGASSLLKFQQKKQKLAS</sequence>
<dbReference type="RefSeq" id="WP_413268746.1">
    <property type="nucleotide sequence ID" value="NZ_JBHFNQ010000013.1"/>
</dbReference>
<evidence type="ECO:0000313" key="3">
    <source>
        <dbReference type="Proteomes" id="UP001576774"/>
    </source>
</evidence>
<proteinExistence type="predicted"/>
<protein>
    <recommendedName>
        <fullName evidence="4">PEP-CTERM sorting domain-containing protein</fullName>
    </recommendedName>
</protein>
<name>A0ABV4WYK5_9CYAN</name>
<accession>A0ABV4WYK5</accession>
<comment type="caution">
    <text evidence="2">The sequence shown here is derived from an EMBL/GenBank/DDBJ whole genome shotgun (WGS) entry which is preliminary data.</text>
</comment>
<organism evidence="2 3">
    <name type="scientific">Floridaenema aerugineum BLCC-F46</name>
    <dbReference type="NCBI Taxonomy" id="3153654"/>
    <lineage>
        <taxon>Bacteria</taxon>
        <taxon>Bacillati</taxon>
        <taxon>Cyanobacteriota</taxon>
        <taxon>Cyanophyceae</taxon>
        <taxon>Oscillatoriophycideae</taxon>
        <taxon>Aerosakkonematales</taxon>
        <taxon>Aerosakkonemataceae</taxon>
        <taxon>Floridanema</taxon>
        <taxon>Floridanema aerugineum</taxon>
    </lineage>
</organism>
<feature type="chain" id="PRO_5045336307" description="PEP-CTERM sorting domain-containing protein" evidence="1">
    <location>
        <begin position="25"/>
        <end position="212"/>
    </location>
</feature>
<keyword evidence="1" id="KW-0732">Signal</keyword>
<gene>
    <name evidence="2" type="ORF">ACE1CC_01725</name>
</gene>
<dbReference type="EMBL" id="JBHFNQ010000013">
    <property type="protein sequence ID" value="MFB2875589.1"/>
    <property type="molecule type" value="Genomic_DNA"/>
</dbReference>
<keyword evidence="3" id="KW-1185">Reference proteome</keyword>
<evidence type="ECO:0008006" key="4">
    <source>
        <dbReference type="Google" id="ProtNLM"/>
    </source>
</evidence>
<reference evidence="2 3" key="1">
    <citation type="submission" date="2024-09" db="EMBL/GenBank/DDBJ databases">
        <title>Floridaenema gen nov. (Aerosakkonemataceae, Aerosakkonematales ord. nov., Cyanobacteria) from benthic tropical and subtropical fresh waters, with the description of four new species.</title>
        <authorList>
            <person name="Moretto J.A."/>
            <person name="Berthold D.E."/>
            <person name="Lefler F.W."/>
            <person name="Huang I.-S."/>
            <person name="Laughinghouse H. IV."/>
        </authorList>
    </citation>
    <scope>NUCLEOTIDE SEQUENCE [LARGE SCALE GENOMIC DNA]</scope>
    <source>
        <strain evidence="2 3">BLCC-F46</strain>
    </source>
</reference>
<evidence type="ECO:0000313" key="2">
    <source>
        <dbReference type="EMBL" id="MFB2875589.1"/>
    </source>
</evidence>
<dbReference type="Proteomes" id="UP001576774">
    <property type="component" value="Unassembled WGS sequence"/>
</dbReference>
<evidence type="ECO:0000256" key="1">
    <source>
        <dbReference type="SAM" id="SignalP"/>
    </source>
</evidence>